<evidence type="ECO:0000313" key="7">
    <source>
        <dbReference type="Proteomes" id="UP000184440"/>
    </source>
</evidence>
<dbReference type="AlphaFoldDB" id="A0A1M7RMG1"/>
<keyword evidence="7" id="KW-1185">Reference proteome</keyword>
<organism evidence="6 7">
    <name type="scientific">Cryptosporangium aurantiacum</name>
    <dbReference type="NCBI Taxonomy" id="134849"/>
    <lineage>
        <taxon>Bacteria</taxon>
        <taxon>Bacillati</taxon>
        <taxon>Actinomycetota</taxon>
        <taxon>Actinomycetes</taxon>
        <taxon>Cryptosporangiales</taxon>
        <taxon>Cryptosporangiaceae</taxon>
        <taxon>Cryptosporangium</taxon>
    </lineage>
</organism>
<keyword evidence="4" id="KW-0479">Metal-binding</keyword>
<accession>A0A1M7RMG1</accession>
<feature type="domain" description="SMP-30/Gluconolactonase/LRE-like region" evidence="5">
    <location>
        <begin position="17"/>
        <end position="270"/>
    </location>
</feature>
<protein>
    <submittedName>
        <fullName evidence="6">Sugar lactone lactonase YvrE</fullName>
    </submittedName>
</protein>
<sequence>MTSRDVGVVFSGGAFFEGPRWRDGAWWVSDFYTHRVSRITPDGRETVLAEVGQQPSGLGWLPDGSLVVVSMKDHRILRLADGTLSSYADLSEHCGGLLNDMVIDEAGRIYIGDFGFDIMAGAEPRTATLKRVDSDGTVTVVADGLHFPNGSVITPDGSTLIVGETLGNRYTAFDLSADGSLTNRRVWAEFGAVPTGTTTEEVIGQLVIAPDGCALDAEGHIWAADAVGNRAVRVAPGGAVVDEIRAPDGLGVFACMLGGDDGRTLLMCAAPDFYEHLRAGTREAVLLAADVDVPHAGRP</sequence>
<dbReference type="GO" id="GO:0046872">
    <property type="term" value="F:metal ion binding"/>
    <property type="evidence" value="ECO:0007669"/>
    <property type="project" value="UniProtKB-KW"/>
</dbReference>
<feature type="binding site" evidence="4">
    <location>
        <position position="211"/>
    </location>
    <ligand>
        <name>a divalent metal cation</name>
        <dbReference type="ChEBI" id="CHEBI:60240"/>
    </ligand>
</feature>
<dbReference type="InterPro" id="IPR051262">
    <property type="entry name" value="SMP-30/CGR1_Lactonase"/>
</dbReference>
<dbReference type="GO" id="GO:0016787">
    <property type="term" value="F:hydrolase activity"/>
    <property type="evidence" value="ECO:0007669"/>
    <property type="project" value="UniProtKB-KW"/>
</dbReference>
<evidence type="ECO:0000256" key="3">
    <source>
        <dbReference type="PIRSR" id="PIRSR605511-1"/>
    </source>
</evidence>
<evidence type="ECO:0000313" key="6">
    <source>
        <dbReference type="EMBL" id="SHN47370.1"/>
    </source>
</evidence>
<dbReference type="PRINTS" id="PR01790">
    <property type="entry name" value="SMP30FAMILY"/>
</dbReference>
<dbReference type="InterPro" id="IPR013658">
    <property type="entry name" value="SGL"/>
</dbReference>
<dbReference type="PANTHER" id="PTHR47572">
    <property type="entry name" value="LIPOPROTEIN-RELATED"/>
    <property type="match status" value="1"/>
</dbReference>
<dbReference type="OrthoDB" id="2633250at2"/>
<dbReference type="Proteomes" id="UP000184440">
    <property type="component" value="Unassembled WGS sequence"/>
</dbReference>
<dbReference type="InterPro" id="IPR005511">
    <property type="entry name" value="SMP-30"/>
</dbReference>
<feature type="binding site" evidence="4">
    <location>
        <position position="99"/>
    </location>
    <ligand>
        <name>substrate</name>
    </ligand>
</feature>
<feature type="binding site" evidence="4">
    <location>
        <position position="149"/>
    </location>
    <ligand>
        <name>a divalent metal cation</name>
        <dbReference type="ChEBI" id="CHEBI:60240"/>
    </ligand>
</feature>
<feature type="binding site" evidence="4">
    <location>
        <position position="17"/>
    </location>
    <ligand>
        <name>a divalent metal cation</name>
        <dbReference type="ChEBI" id="CHEBI:60240"/>
    </ligand>
</feature>
<keyword evidence="4" id="KW-0862">Zinc</keyword>
<dbReference type="PANTHER" id="PTHR47572:SF4">
    <property type="entry name" value="LACTONASE DRP35"/>
    <property type="match status" value="1"/>
</dbReference>
<feature type="active site" description="Proton donor/acceptor" evidence="3">
    <location>
        <position position="211"/>
    </location>
</feature>
<proteinExistence type="inferred from homology"/>
<dbReference type="RefSeq" id="WP_073265173.1">
    <property type="nucleotide sequence ID" value="NZ_FRCS01000023.1"/>
</dbReference>
<comment type="cofactor">
    <cofactor evidence="4">
        <name>Zn(2+)</name>
        <dbReference type="ChEBI" id="CHEBI:29105"/>
    </cofactor>
    <text evidence="4">Binds 1 divalent metal cation per subunit.</text>
</comment>
<feature type="binding site" evidence="4">
    <location>
        <position position="117"/>
    </location>
    <ligand>
        <name>substrate</name>
    </ligand>
</feature>
<dbReference type="EMBL" id="FRCS01000023">
    <property type="protein sequence ID" value="SHN47370.1"/>
    <property type="molecule type" value="Genomic_DNA"/>
</dbReference>
<dbReference type="Pfam" id="PF08450">
    <property type="entry name" value="SGL"/>
    <property type="match status" value="1"/>
</dbReference>
<comment type="similarity">
    <text evidence="1">Belongs to the SMP-30/CGR1 family.</text>
</comment>
<keyword evidence="2" id="KW-0378">Hydrolase</keyword>
<gene>
    <name evidence="6" type="ORF">SAMN05443668_12316</name>
</gene>
<evidence type="ECO:0000256" key="4">
    <source>
        <dbReference type="PIRSR" id="PIRSR605511-2"/>
    </source>
</evidence>
<dbReference type="STRING" id="134849.SAMN05443668_12316"/>
<name>A0A1M7RMG1_9ACTN</name>
<dbReference type="InterPro" id="IPR011042">
    <property type="entry name" value="6-blade_b-propeller_TolB-like"/>
</dbReference>
<evidence type="ECO:0000256" key="2">
    <source>
        <dbReference type="ARBA" id="ARBA00022801"/>
    </source>
</evidence>
<dbReference type="SUPFAM" id="SSF63829">
    <property type="entry name" value="Calcium-dependent phosphotriesterase"/>
    <property type="match status" value="1"/>
</dbReference>
<evidence type="ECO:0000259" key="5">
    <source>
        <dbReference type="Pfam" id="PF08450"/>
    </source>
</evidence>
<dbReference type="Gene3D" id="2.120.10.30">
    <property type="entry name" value="TolB, C-terminal domain"/>
    <property type="match status" value="1"/>
</dbReference>
<evidence type="ECO:0000256" key="1">
    <source>
        <dbReference type="ARBA" id="ARBA00008853"/>
    </source>
</evidence>
<reference evidence="6 7" key="1">
    <citation type="submission" date="2016-11" db="EMBL/GenBank/DDBJ databases">
        <authorList>
            <person name="Jaros S."/>
            <person name="Januszkiewicz K."/>
            <person name="Wedrychowicz H."/>
        </authorList>
    </citation>
    <scope>NUCLEOTIDE SEQUENCE [LARGE SCALE GENOMIC DNA]</scope>
    <source>
        <strain evidence="6 7">DSM 46144</strain>
    </source>
</reference>